<protein>
    <submittedName>
        <fullName evidence="2">Cadmium resistance transporter</fullName>
    </submittedName>
</protein>
<reference evidence="2" key="1">
    <citation type="submission" date="2022-05" db="EMBL/GenBank/DDBJ databases">
        <authorList>
            <person name="Oliphant S.A."/>
            <person name="Watson-Haigh N.S."/>
            <person name="Sumby K.M."/>
            <person name="Gardner J.M."/>
            <person name="Jiranek V."/>
        </authorList>
    </citation>
    <scope>NUCLEOTIDE SEQUENCE</scope>
    <source>
        <strain evidence="2">KI11_C11</strain>
    </source>
</reference>
<dbReference type="EMBL" id="CP097118">
    <property type="protein sequence ID" value="USS88229.1"/>
    <property type="molecule type" value="Genomic_DNA"/>
</dbReference>
<keyword evidence="1" id="KW-0472">Membrane</keyword>
<feature type="transmembrane region" description="Helical" evidence="1">
    <location>
        <begin position="162"/>
        <end position="185"/>
    </location>
</feature>
<feature type="transmembrane region" description="Helical" evidence="1">
    <location>
        <begin position="123"/>
        <end position="142"/>
    </location>
</feature>
<feature type="transmembrane region" description="Helical" evidence="1">
    <location>
        <begin position="32"/>
        <end position="51"/>
    </location>
</feature>
<dbReference type="Proteomes" id="UP001057025">
    <property type="component" value="Chromosome"/>
</dbReference>
<evidence type="ECO:0000313" key="2">
    <source>
        <dbReference type="EMBL" id="USS88229.1"/>
    </source>
</evidence>
<evidence type="ECO:0000256" key="1">
    <source>
        <dbReference type="SAM" id="Phobius"/>
    </source>
</evidence>
<keyword evidence="1" id="KW-1133">Transmembrane helix</keyword>
<name>A0ABY5BTQ8_9LACO</name>
<feature type="transmembrane region" description="Helical" evidence="1">
    <location>
        <begin position="6"/>
        <end position="25"/>
    </location>
</feature>
<evidence type="ECO:0000313" key="3">
    <source>
        <dbReference type="Proteomes" id="UP001057025"/>
    </source>
</evidence>
<dbReference type="RefSeq" id="WP_252797515.1">
    <property type="nucleotide sequence ID" value="NZ_CP097118.1"/>
</dbReference>
<feature type="transmembrane region" description="Helical" evidence="1">
    <location>
        <begin position="57"/>
        <end position="76"/>
    </location>
</feature>
<keyword evidence="1" id="KW-0812">Transmembrane</keyword>
<proteinExistence type="predicted"/>
<feature type="transmembrane region" description="Helical" evidence="1">
    <location>
        <begin position="97"/>
        <end position="117"/>
    </location>
</feature>
<sequence length="191" mass="21316">MNLGLLTLTFIAVNLDFWVLLLFFLNRFSVWAVLSGYLTGLILLLCLSYGVGQTLAYWLPEWVLGGLGFLPLYLAVRGDNDDDETPKRQVTPVVTVFLTYLTVCAGCNLAIFVPVLLGQSISVFLVTVAYLVGLTVLVVLGLQQLSHWQVLQRTLARWGTPLMRLCYLAIGLYVLFDSGFIRHIMGLLTRI</sequence>
<organism evidence="2 3">
    <name type="scientific">Fructilactobacillus hinvesii</name>
    <dbReference type="NCBI Taxonomy" id="2940300"/>
    <lineage>
        <taxon>Bacteria</taxon>
        <taxon>Bacillati</taxon>
        <taxon>Bacillota</taxon>
        <taxon>Bacilli</taxon>
        <taxon>Lactobacillales</taxon>
        <taxon>Lactobacillaceae</taxon>
        <taxon>Fructilactobacillus</taxon>
    </lineage>
</organism>
<dbReference type="Pfam" id="PF03596">
    <property type="entry name" value="Cad"/>
    <property type="match status" value="1"/>
</dbReference>
<accession>A0ABY5BTQ8</accession>
<dbReference type="InterPro" id="IPR004676">
    <property type="entry name" value="Cd-R_transporter"/>
</dbReference>
<gene>
    <name evidence="2" type="ORF">M3M39_01765</name>
</gene>
<keyword evidence="3" id="KW-1185">Reference proteome</keyword>